<evidence type="ECO:0000313" key="1">
    <source>
        <dbReference type="Proteomes" id="UP000515160"/>
    </source>
</evidence>
<proteinExistence type="predicted"/>
<protein>
    <submittedName>
        <fullName evidence="2">Uncharacterized protein LOC117576762</fullName>
    </submittedName>
</protein>
<sequence length="135" mass="16026">MTSRDIPQGDMLQVSKSAERYRKEIQKFVPQIGLTCINYRDLGEVDYFYQECQRLRDYNRDALNKLHRPALFQLYHGKCGLRTDYDLKALQEPGYWVRERQPIVYPPEYCQRMNLDGSIRIAAHFAKASSNNFKR</sequence>
<gene>
    <name evidence="2" type="primary">LOC117576762</name>
</gene>
<organism evidence="1 2">
    <name type="scientific">Drosophila albomicans</name>
    <name type="common">Fruit fly</name>
    <dbReference type="NCBI Taxonomy" id="7291"/>
    <lineage>
        <taxon>Eukaryota</taxon>
        <taxon>Metazoa</taxon>
        <taxon>Ecdysozoa</taxon>
        <taxon>Arthropoda</taxon>
        <taxon>Hexapoda</taxon>
        <taxon>Insecta</taxon>
        <taxon>Pterygota</taxon>
        <taxon>Neoptera</taxon>
        <taxon>Endopterygota</taxon>
        <taxon>Diptera</taxon>
        <taxon>Brachycera</taxon>
        <taxon>Muscomorpha</taxon>
        <taxon>Ephydroidea</taxon>
        <taxon>Drosophilidae</taxon>
        <taxon>Drosophila</taxon>
    </lineage>
</organism>
<dbReference type="AlphaFoldDB" id="A0A6P8XWK3"/>
<name>A0A6P8XWK3_DROAB</name>
<evidence type="ECO:0000313" key="2">
    <source>
        <dbReference type="RefSeq" id="XP_034117699.1"/>
    </source>
</evidence>
<dbReference type="OrthoDB" id="8181742at2759"/>
<reference evidence="2" key="1">
    <citation type="submission" date="2025-08" db="UniProtKB">
        <authorList>
            <consortium name="RefSeq"/>
        </authorList>
    </citation>
    <scope>IDENTIFICATION</scope>
    <source>
        <strain evidence="2">15112-1751.03</strain>
        <tissue evidence="2">Whole Adult</tissue>
    </source>
</reference>
<dbReference type="Proteomes" id="UP000515160">
    <property type="component" value="Chromosome 2R"/>
</dbReference>
<accession>A0A6P8XWK3</accession>
<dbReference type="RefSeq" id="XP_034117699.1">
    <property type="nucleotide sequence ID" value="XM_034261808.2"/>
</dbReference>
<keyword evidence="1" id="KW-1185">Reference proteome</keyword>
<dbReference type="GeneID" id="117576762"/>